<dbReference type="Pfam" id="PF01520">
    <property type="entry name" value="Amidase_3"/>
    <property type="match status" value="1"/>
</dbReference>
<comment type="caution">
    <text evidence="4">The sequence shown here is derived from an EMBL/GenBank/DDBJ whole genome shotgun (WGS) entry which is preliminary data.</text>
</comment>
<keyword evidence="5" id="KW-1185">Reference proteome</keyword>
<reference evidence="4 5" key="1">
    <citation type="submission" date="2020-08" db="EMBL/GenBank/DDBJ databases">
        <title>Genomic Encyclopedia of Type Strains, Phase III (KMG-III): the genomes of soil and plant-associated and newly described type strains.</title>
        <authorList>
            <person name="Whitman W."/>
        </authorList>
    </citation>
    <scope>NUCLEOTIDE SEQUENCE [LARGE SCALE GENOMIC DNA]</scope>
    <source>
        <strain evidence="4 5">CECT 8234</strain>
    </source>
</reference>
<feature type="domain" description="NodB homology" evidence="3">
    <location>
        <begin position="286"/>
        <end position="465"/>
    </location>
</feature>
<dbReference type="PANTHER" id="PTHR10587:SF133">
    <property type="entry name" value="CHITIN DEACETYLASE 1-RELATED"/>
    <property type="match status" value="1"/>
</dbReference>
<proteinExistence type="predicted"/>
<dbReference type="RefSeq" id="WP_183564477.1">
    <property type="nucleotide sequence ID" value="NZ_CBCSLB010000042.1"/>
</dbReference>
<dbReference type="Gene3D" id="3.40.630.40">
    <property type="entry name" value="Zn-dependent exopeptidases"/>
    <property type="match status" value="1"/>
</dbReference>
<evidence type="ECO:0000256" key="2">
    <source>
        <dbReference type="ARBA" id="ARBA00022801"/>
    </source>
</evidence>
<evidence type="ECO:0000313" key="4">
    <source>
        <dbReference type="EMBL" id="MBB3153253.1"/>
    </source>
</evidence>
<dbReference type="Gene3D" id="3.20.20.370">
    <property type="entry name" value="Glycoside hydrolase/deacetylase"/>
    <property type="match status" value="1"/>
</dbReference>
<dbReference type="GO" id="GO:0009253">
    <property type="term" value="P:peptidoglycan catabolic process"/>
    <property type="evidence" value="ECO:0007669"/>
    <property type="project" value="InterPro"/>
</dbReference>
<dbReference type="PANTHER" id="PTHR10587">
    <property type="entry name" value="GLYCOSYL TRANSFERASE-RELATED"/>
    <property type="match status" value="1"/>
</dbReference>
<gene>
    <name evidence="4" type="ORF">FHS16_003315</name>
</gene>
<dbReference type="Proteomes" id="UP000518605">
    <property type="component" value="Unassembled WGS sequence"/>
</dbReference>
<dbReference type="GO" id="GO:0016020">
    <property type="term" value="C:membrane"/>
    <property type="evidence" value="ECO:0007669"/>
    <property type="project" value="TreeGrafter"/>
</dbReference>
<dbReference type="InterPro" id="IPR002508">
    <property type="entry name" value="MurNAc-LAA_cat"/>
</dbReference>
<evidence type="ECO:0000256" key="1">
    <source>
        <dbReference type="ARBA" id="ARBA00022723"/>
    </source>
</evidence>
<dbReference type="CDD" id="cd10917">
    <property type="entry name" value="CE4_NodB_like_6s_7s"/>
    <property type="match status" value="1"/>
</dbReference>
<sequence length="479" mass="53302">MKTYKKRKQSMKAFIILFLLFFTMVGVVAAWSIGHSEEKLPSITEHSFDNPVKLSPPSSQTQKYKIMIDPGHGGKDPGATGVSGNYERDYTLALAKKVFDLLRDEPMFETRMTRTTDVFVELEDRAAMANEWQADALLSIHGNTYTDDSANGTETLYTHDDSNLLAQTVQKNVIEALGFRDRGVKEEQLKVLSLSEMPAALVEVGYLTNAGEEAVMLSGDGQNAAAKGIVEGLKQYFLQYGEHPSNLEGLQIDGQEEHNDEEHSNVDASSIINKKVYYNGLAADGKRVALTFDDGPDTEITSDILVILKENEIKATFFIVGKQAKAHPEMVKRIVKEGHVIANHSWSHPNFNKLTIEESLKQIKDTQDQLEAISGLRPLLFRPPYGELNEERVKAVHELNMAVVNWSVDTMDWSGITAPAILKIVNKQVYSGGIVLQHSTSGRGNTVEALELMIPQLREKGYTFVTVPEMLNLPDYQDA</sequence>
<dbReference type="SUPFAM" id="SSF88713">
    <property type="entry name" value="Glycoside hydrolase/deacetylase"/>
    <property type="match status" value="1"/>
</dbReference>
<organism evidence="4 5">
    <name type="scientific">Paenibacillus endophyticus</name>
    <dbReference type="NCBI Taxonomy" id="1294268"/>
    <lineage>
        <taxon>Bacteria</taxon>
        <taxon>Bacillati</taxon>
        <taxon>Bacillota</taxon>
        <taxon>Bacilli</taxon>
        <taxon>Bacillales</taxon>
        <taxon>Paenibacillaceae</taxon>
        <taxon>Paenibacillus</taxon>
    </lineage>
</organism>
<dbReference type="PROSITE" id="PS51677">
    <property type="entry name" value="NODB"/>
    <property type="match status" value="1"/>
</dbReference>
<dbReference type="CDD" id="cd02696">
    <property type="entry name" value="MurNAc-LAA"/>
    <property type="match status" value="1"/>
</dbReference>
<dbReference type="EMBL" id="JACHXW010000009">
    <property type="protein sequence ID" value="MBB3153253.1"/>
    <property type="molecule type" value="Genomic_DNA"/>
</dbReference>
<dbReference type="InterPro" id="IPR002509">
    <property type="entry name" value="NODB_dom"/>
</dbReference>
<evidence type="ECO:0000259" key="3">
    <source>
        <dbReference type="PROSITE" id="PS51677"/>
    </source>
</evidence>
<dbReference type="GO" id="GO:0005975">
    <property type="term" value="P:carbohydrate metabolic process"/>
    <property type="evidence" value="ECO:0007669"/>
    <property type="project" value="InterPro"/>
</dbReference>
<name>A0A7W5C8Y1_9BACL</name>
<dbReference type="GO" id="GO:0008745">
    <property type="term" value="F:N-acetylmuramoyl-L-alanine amidase activity"/>
    <property type="evidence" value="ECO:0007669"/>
    <property type="project" value="InterPro"/>
</dbReference>
<dbReference type="Pfam" id="PF01522">
    <property type="entry name" value="Polysacc_deac_1"/>
    <property type="match status" value="1"/>
</dbReference>
<dbReference type="SMART" id="SM00646">
    <property type="entry name" value="Ami_3"/>
    <property type="match status" value="1"/>
</dbReference>
<keyword evidence="2" id="KW-0378">Hydrolase</keyword>
<protein>
    <submittedName>
        <fullName evidence="4">N-acetylmuramoyl-L-alanine amidase/peptidoglycan/xylan/chitin deacetylase (PgdA/CDA1 family)</fullName>
    </submittedName>
</protein>
<accession>A0A7W5C8Y1</accession>
<keyword evidence="1" id="KW-0479">Metal-binding</keyword>
<dbReference type="SUPFAM" id="SSF53187">
    <property type="entry name" value="Zn-dependent exopeptidases"/>
    <property type="match status" value="1"/>
</dbReference>
<dbReference type="AlphaFoldDB" id="A0A7W5C8Y1"/>
<dbReference type="InterPro" id="IPR050248">
    <property type="entry name" value="Polysacc_deacetylase_ArnD"/>
</dbReference>
<dbReference type="InterPro" id="IPR011330">
    <property type="entry name" value="Glyco_hydro/deAcase_b/a-brl"/>
</dbReference>
<dbReference type="GO" id="GO:0046872">
    <property type="term" value="F:metal ion binding"/>
    <property type="evidence" value="ECO:0007669"/>
    <property type="project" value="UniProtKB-KW"/>
</dbReference>
<evidence type="ECO:0000313" key="5">
    <source>
        <dbReference type="Proteomes" id="UP000518605"/>
    </source>
</evidence>